<organism evidence="1 2">
    <name type="scientific">Henosepilachna vigintioctopunctata</name>
    <dbReference type="NCBI Taxonomy" id="420089"/>
    <lineage>
        <taxon>Eukaryota</taxon>
        <taxon>Metazoa</taxon>
        <taxon>Ecdysozoa</taxon>
        <taxon>Arthropoda</taxon>
        <taxon>Hexapoda</taxon>
        <taxon>Insecta</taxon>
        <taxon>Pterygota</taxon>
        <taxon>Neoptera</taxon>
        <taxon>Endopterygota</taxon>
        <taxon>Coleoptera</taxon>
        <taxon>Polyphaga</taxon>
        <taxon>Cucujiformia</taxon>
        <taxon>Coccinelloidea</taxon>
        <taxon>Coccinellidae</taxon>
        <taxon>Epilachninae</taxon>
        <taxon>Epilachnini</taxon>
        <taxon>Henosepilachna</taxon>
    </lineage>
</organism>
<keyword evidence="2" id="KW-1185">Reference proteome</keyword>
<sequence length="133" mass="15366">MNQRTIFISYSFENPELICLTWKSEKGVLSQWNDECCPRSKIKLDPELKLEKCDPATKCVELDPSNQCHPSLRNTLNKPIWECRVPDPNGSCGGTNRELDPRCMPIIGGYGHPHVVMFDDFSYYVKIEFSEMY</sequence>
<reference evidence="1 2" key="1">
    <citation type="submission" date="2023-03" db="EMBL/GenBank/DDBJ databases">
        <title>Genome insight into feeding habits of ladybird beetles.</title>
        <authorList>
            <person name="Li H.-S."/>
            <person name="Huang Y.-H."/>
            <person name="Pang H."/>
        </authorList>
    </citation>
    <scope>NUCLEOTIDE SEQUENCE [LARGE SCALE GENOMIC DNA]</scope>
    <source>
        <strain evidence="1">SYSU_2023b</strain>
        <tissue evidence="1">Whole body</tissue>
    </source>
</reference>
<dbReference type="Proteomes" id="UP001431783">
    <property type="component" value="Unassembled WGS sequence"/>
</dbReference>
<protein>
    <submittedName>
        <fullName evidence="1">Uncharacterized protein</fullName>
    </submittedName>
</protein>
<name>A0AAW1UR75_9CUCU</name>
<proteinExistence type="predicted"/>
<evidence type="ECO:0000313" key="1">
    <source>
        <dbReference type="EMBL" id="KAK9883560.1"/>
    </source>
</evidence>
<evidence type="ECO:0000313" key="2">
    <source>
        <dbReference type="Proteomes" id="UP001431783"/>
    </source>
</evidence>
<dbReference type="EMBL" id="JARQZJ010000091">
    <property type="protein sequence ID" value="KAK9883560.1"/>
    <property type="molecule type" value="Genomic_DNA"/>
</dbReference>
<accession>A0AAW1UR75</accession>
<dbReference type="AlphaFoldDB" id="A0AAW1UR75"/>
<gene>
    <name evidence="1" type="ORF">WA026_001737</name>
</gene>
<comment type="caution">
    <text evidence="1">The sequence shown here is derived from an EMBL/GenBank/DDBJ whole genome shotgun (WGS) entry which is preliminary data.</text>
</comment>